<evidence type="ECO:0000313" key="1">
    <source>
        <dbReference type="EMBL" id="CAB4153971.1"/>
    </source>
</evidence>
<reference evidence="1" key="1">
    <citation type="submission" date="2020-04" db="EMBL/GenBank/DDBJ databases">
        <authorList>
            <person name="Chiriac C."/>
            <person name="Salcher M."/>
            <person name="Ghai R."/>
            <person name="Kavagutti S V."/>
        </authorList>
    </citation>
    <scope>NUCLEOTIDE SEQUENCE</scope>
</reference>
<organism evidence="1">
    <name type="scientific">uncultured Caudovirales phage</name>
    <dbReference type="NCBI Taxonomy" id="2100421"/>
    <lineage>
        <taxon>Viruses</taxon>
        <taxon>Duplodnaviria</taxon>
        <taxon>Heunggongvirae</taxon>
        <taxon>Uroviricota</taxon>
        <taxon>Caudoviricetes</taxon>
        <taxon>Peduoviridae</taxon>
        <taxon>Maltschvirus</taxon>
        <taxon>Maltschvirus maltsch</taxon>
    </lineage>
</organism>
<accession>A0A6J5N7G9</accession>
<proteinExistence type="predicted"/>
<gene>
    <name evidence="1" type="ORF">UFOVP636_43</name>
</gene>
<sequence>MIIIPAQLESIASRKDKTIKLVFGTNELAPNTSGELFQMSNAFGFLSFKEESFRKEELDIIESLKSDIELTGKTPAQRLRGVMYKLYQQNDGGFSSFAKYYEHQMEIVISHFKTKID</sequence>
<name>A0A6J5N7G9_9CAUD</name>
<dbReference type="EMBL" id="LR796597">
    <property type="protein sequence ID" value="CAB4153971.1"/>
    <property type="molecule type" value="Genomic_DNA"/>
</dbReference>
<protein>
    <submittedName>
        <fullName evidence="1">Uncharacterized protein</fullName>
    </submittedName>
</protein>